<dbReference type="InterPro" id="IPR015679">
    <property type="entry name" value="PLipase_D_fam"/>
</dbReference>
<keyword evidence="4" id="KW-0732">Signal</keyword>
<evidence type="ECO:0000256" key="2">
    <source>
        <dbReference type="ARBA" id="ARBA00023098"/>
    </source>
</evidence>
<evidence type="ECO:0000256" key="3">
    <source>
        <dbReference type="SAM" id="MobiDB-lite"/>
    </source>
</evidence>
<dbReference type="PANTHER" id="PTHR18896">
    <property type="entry name" value="PHOSPHOLIPASE D"/>
    <property type="match status" value="1"/>
</dbReference>
<accession>A0A453QF61</accession>
<dbReference type="GO" id="GO:0005886">
    <property type="term" value="C:plasma membrane"/>
    <property type="evidence" value="ECO:0007669"/>
    <property type="project" value="TreeGrafter"/>
</dbReference>
<feature type="region of interest" description="Disordered" evidence="3">
    <location>
        <begin position="96"/>
        <end position="158"/>
    </location>
</feature>
<sequence>MSVLNFFHLLVLYHLKLHSCIKSLPFNGLVQNLVCRKNLIIDKSIHRAYVRAIRSAPHFIYIRSQYFLGSSPAPPPPAEGAGLSEARTTSWRWPARSPLWPWPRAPPACSTRPRASTRSWSTRTSSPPSTPTGPTRLARPSATTTPASASSSKTKLSW</sequence>
<evidence type="ECO:0000256" key="4">
    <source>
        <dbReference type="SAM" id="SignalP"/>
    </source>
</evidence>
<organism evidence="5 6">
    <name type="scientific">Aegilops tauschii subsp. strangulata</name>
    <name type="common">Goatgrass</name>
    <dbReference type="NCBI Taxonomy" id="200361"/>
    <lineage>
        <taxon>Eukaryota</taxon>
        <taxon>Viridiplantae</taxon>
        <taxon>Streptophyta</taxon>
        <taxon>Embryophyta</taxon>
        <taxon>Tracheophyta</taxon>
        <taxon>Spermatophyta</taxon>
        <taxon>Magnoliopsida</taxon>
        <taxon>Liliopsida</taxon>
        <taxon>Poales</taxon>
        <taxon>Poaceae</taxon>
        <taxon>BOP clade</taxon>
        <taxon>Pooideae</taxon>
        <taxon>Triticodae</taxon>
        <taxon>Triticeae</taxon>
        <taxon>Triticinae</taxon>
        <taxon>Aegilops</taxon>
    </lineage>
</organism>
<dbReference type="EnsemblPlants" id="AET7Gv20086600.8">
    <property type="protein sequence ID" value="AET7Gv20086600.8"/>
    <property type="gene ID" value="AET7Gv20086600"/>
</dbReference>
<dbReference type="GO" id="GO:0004630">
    <property type="term" value="F:phospholipase D activity"/>
    <property type="evidence" value="ECO:0007669"/>
    <property type="project" value="TreeGrafter"/>
</dbReference>
<dbReference type="Gramene" id="AET7Gv20086600.8">
    <property type="protein sequence ID" value="AET7Gv20086600.8"/>
    <property type="gene ID" value="AET7Gv20086600"/>
</dbReference>
<reference evidence="6" key="1">
    <citation type="journal article" date="2014" name="Science">
        <title>Ancient hybridizations among the ancestral genomes of bread wheat.</title>
        <authorList>
            <consortium name="International Wheat Genome Sequencing Consortium,"/>
            <person name="Marcussen T."/>
            <person name="Sandve S.R."/>
            <person name="Heier L."/>
            <person name="Spannagl M."/>
            <person name="Pfeifer M."/>
            <person name="Jakobsen K.S."/>
            <person name="Wulff B.B."/>
            <person name="Steuernagel B."/>
            <person name="Mayer K.F."/>
            <person name="Olsen O.A."/>
        </authorList>
    </citation>
    <scope>NUCLEOTIDE SEQUENCE [LARGE SCALE GENOMIC DNA]</scope>
    <source>
        <strain evidence="6">cv. AL8/78</strain>
    </source>
</reference>
<reference evidence="5" key="5">
    <citation type="journal article" date="2021" name="G3 (Bethesda)">
        <title>Aegilops tauschii genome assembly Aet v5.0 features greater sequence contiguity and improved annotation.</title>
        <authorList>
            <person name="Wang L."/>
            <person name="Zhu T."/>
            <person name="Rodriguez J.C."/>
            <person name="Deal K.R."/>
            <person name="Dubcovsky J."/>
            <person name="McGuire P.E."/>
            <person name="Lux T."/>
            <person name="Spannagl M."/>
            <person name="Mayer K.F.X."/>
            <person name="Baldrich P."/>
            <person name="Meyers B.C."/>
            <person name="Huo N."/>
            <person name="Gu Y.Q."/>
            <person name="Zhou H."/>
            <person name="Devos K.M."/>
            <person name="Bennetzen J.L."/>
            <person name="Unver T."/>
            <person name="Budak H."/>
            <person name="Gulick P.J."/>
            <person name="Galiba G."/>
            <person name="Kalapos B."/>
            <person name="Nelson D.R."/>
            <person name="Li P."/>
            <person name="You F.M."/>
            <person name="Luo M.C."/>
            <person name="Dvorak J."/>
        </authorList>
    </citation>
    <scope>NUCLEOTIDE SEQUENCE [LARGE SCALE GENOMIC DNA]</scope>
    <source>
        <strain evidence="5">cv. AL8/78</strain>
    </source>
</reference>
<feature type="signal peptide" evidence="4">
    <location>
        <begin position="1"/>
        <end position="23"/>
    </location>
</feature>
<keyword evidence="6" id="KW-1185">Reference proteome</keyword>
<dbReference type="PANTHER" id="PTHR18896:SF60">
    <property type="entry name" value="PHOSPHOLIPASE D"/>
    <property type="match status" value="1"/>
</dbReference>
<evidence type="ECO:0000313" key="5">
    <source>
        <dbReference type="EnsemblPlants" id="AET7Gv20086600.8"/>
    </source>
</evidence>
<evidence type="ECO:0000313" key="6">
    <source>
        <dbReference type="Proteomes" id="UP000015105"/>
    </source>
</evidence>
<dbReference type="GO" id="GO:0009395">
    <property type="term" value="P:phospholipid catabolic process"/>
    <property type="evidence" value="ECO:0007669"/>
    <property type="project" value="TreeGrafter"/>
</dbReference>
<feature type="compositionally biased region" description="Low complexity" evidence="3">
    <location>
        <begin position="110"/>
        <end position="158"/>
    </location>
</feature>
<keyword evidence="1" id="KW-0677">Repeat</keyword>
<reference evidence="5" key="3">
    <citation type="journal article" date="2017" name="Nature">
        <title>Genome sequence of the progenitor of the wheat D genome Aegilops tauschii.</title>
        <authorList>
            <person name="Luo M.C."/>
            <person name="Gu Y.Q."/>
            <person name="Puiu D."/>
            <person name="Wang H."/>
            <person name="Twardziok S.O."/>
            <person name="Deal K.R."/>
            <person name="Huo N."/>
            <person name="Zhu T."/>
            <person name="Wang L."/>
            <person name="Wang Y."/>
            <person name="McGuire P.E."/>
            <person name="Liu S."/>
            <person name="Long H."/>
            <person name="Ramasamy R.K."/>
            <person name="Rodriguez J.C."/>
            <person name="Van S.L."/>
            <person name="Yuan L."/>
            <person name="Wang Z."/>
            <person name="Xia Z."/>
            <person name="Xiao L."/>
            <person name="Anderson O.D."/>
            <person name="Ouyang S."/>
            <person name="Liang Y."/>
            <person name="Zimin A.V."/>
            <person name="Pertea G."/>
            <person name="Qi P."/>
            <person name="Bennetzen J.L."/>
            <person name="Dai X."/>
            <person name="Dawson M.W."/>
            <person name="Muller H.G."/>
            <person name="Kugler K."/>
            <person name="Rivarola-Duarte L."/>
            <person name="Spannagl M."/>
            <person name="Mayer K.F.X."/>
            <person name="Lu F.H."/>
            <person name="Bevan M.W."/>
            <person name="Leroy P."/>
            <person name="Li P."/>
            <person name="You F.M."/>
            <person name="Sun Q."/>
            <person name="Liu Z."/>
            <person name="Lyons E."/>
            <person name="Wicker T."/>
            <person name="Salzberg S.L."/>
            <person name="Devos K.M."/>
            <person name="Dvorak J."/>
        </authorList>
    </citation>
    <scope>NUCLEOTIDE SEQUENCE [LARGE SCALE GENOMIC DNA]</scope>
    <source>
        <strain evidence="5">cv. AL8/78</strain>
    </source>
</reference>
<keyword evidence="2" id="KW-0443">Lipid metabolism</keyword>
<name>A0A453QF61_AEGTS</name>
<dbReference type="AlphaFoldDB" id="A0A453QF61"/>
<reference evidence="5" key="4">
    <citation type="submission" date="2019-03" db="UniProtKB">
        <authorList>
            <consortium name="EnsemblPlants"/>
        </authorList>
    </citation>
    <scope>IDENTIFICATION</scope>
</reference>
<reference evidence="6" key="2">
    <citation type="journal article" date="2017" name="Nat. Plants">
        <title>The Aegilops tauschii genome reveals multiple impacts of transposons.</title>
        <authorList>
            <person name="Zhao G."/>
            <person name="Zou C."/>
            <person name="Li K."/>
            <person name="Wang K."/>
            <person name="Li T."/>
            <person name="Gao L."/>
            <person name="Zhang X."/>
            <person name="Wang H."/>
            <person name="Yang Z."/>
            <person name="Liu X."/>
            <person name="Jiang W."/>
            <person name="Mao L."/>
            <person name="Kong X."/>
            <person name="Jiao Y."/>
            <person name="Jia J."/>
        </authorList>
    </citation>
    <scope>NUCLEOTIDE SEQUENCE [LARGE SCALE GENOMIC DNA]</scope>
    <source>
        <strain evidence="6">cv. AL8/78</strain>
    </source>
</reference>
<dbReference type="Proteomes" id="UP000015105">
    <property type="component" value="Chromosome 7D"/>
</dbReference>
<feature type="chain" id="PRO_5019260601" evidence="4">
    <location>
        <begin position="24"/>
        <end position="158"/>
    </location>
</feature>
<protein>
    <submittedName>
        <fullName evidence="5">Uncharacterized protein</fullName>
    </submittedName>
</protein>
<evidence type="ECO:0000256" key="1">
    <source>
        <dbReference type="ARBA" id="ARBA00022737"/>
    </source>
</evidence>
<proteinExistence type="predicted"/>